<evidence type="ECO:0000256" key="5">
    <source>
        <dbReference type="ARBA" id="ARBA00040529"/>
    </source>
</evidence>
<dbReference type="InterPro" id="IPR020617">
    <property type="entry name" value="Thiolase_C"/>
</dbReference>
<dbReference type="EC" id="2.3.1.9" evidence="2"/>
<dbReference type="InterPro" id="IPR020616">
    <property type="entry name" value="Thiolase_N"/>
</dbReference>
<keyword evidence="4 7" id="KW-0012">Acyltransferase</keyword>
<dbReference type="AlphaFoldDB" id="A0A345NJL5"/>
<protein>
    <recommendedName>
        <fullName evidence="5">Probable acetyl-CoA acetyltransferase</fullName>
        <ecNumber evidence="2">2.3.1.9</ecNumber>
    </recommendedName>
</protein>
<dbReference type="GO" id="GO:0003985">
    <property type="term" value="F:acetyl-CoA C-acetyltransferase activity"/>
    <property type="evidence" value="ECO:0007669"/>
    <property type="project" value="UniProtKB-EC"/>
</dbReference>
<dbReference type="CDD" id="cd00751">
    <property type="entry name" value="thiolase"/>
    <property type="match status" value="1"/>
</dbReference>
<evidence type="ECO:0000259" key="9">
    <source>
        <dbReference type="Pfam" id="PF02803"/>
    </source>
</evidence>
<keyword evidence="3 7" id="KW-0808">Transferase</keyword>
<evidence type="ECO:0000313" key="11">
    <source>
        <dbReference type="Proteomes" id="UP000253790"/>
    </source>
</evidence>
<sequence>MSDIVICSPLRTPVGGFLGSLQTLTAADLGTQLLAVLLERTGLQDGDVDDVIVGNANPSGEIPALGRILALNTGLDQAPGMQLDRRCGSGLQAVLAAASQIASGGAGLVVAGGAESMSQVEHYALLRQGVRADVHLADRLGRARATAGGERHPIPGGMIETAENLRRDYSVSREEQDALAVRSHQRAAAAQAEGRYAEELVPVTVTSRRGDVVVDTDEHVRPGTTTEVLAGLRPILGRQDPEATVTAGNASGQNDAAALCVVTTRETAEARGLEPLVALRSWAVAAVPPETMGIGPVPASAKALERAGLTMKDLDLIELNEAFAAQALAVLTEWGMRDPSTWERLNPNGSGISLGHPVGATGGRILATLAHELRRREGRYALETMCIGGGQGLAAVFERVV</sequence>
<gene>
    <name evidence="10" type="ORF">DV701_02870</name>
</gene>
<evidence type="ECO:0000256" key="7">
    <source>
        <dbReference type="RuleBase" id="RU003557"/>
    </source>
</evidence>
<dbReference type="KEGG" id="orn:DV701_02870"/>
<dbReference type="PANTHER" id="PTHR18919">
    <property type="entry name" value="ACETYL-COA C-ACYLTRANSFERASE"/>
    <property type="match status" value="1"/>
</dbReference>
<evidence type="ECO:0000256" key="1">
    <source>
        <dbReference type="ARBA" id="ARBA00010982"/>
    </source>
</evidence>
<dbReference type="Gene3D" id="3.40.47.10">
    <property type="match status" value="2"/>
</dbReference>
<accession>A0A345NJL5</accession>
<dbReference type="Pfam" id="PF02803">
    <property type="entry name" value="Thiolase_C"/>
    <property type="match status" value="1"/>
</dbReference>
<dbReference type="OrthoDB" id="9764638at2"/>
<evidence type="ECO:0000259" key="8">
    <source>
        <dbReference type="Pfam" id="PF00108"/>
    </source>
</evidence>
<evidence type="ECO:0000256" key="2">
    <source>
        <dbReference type="ARBA" id="ARBA00012705"/>
    </source>
</evidence>
<dbReference type="NCBIfam" id="NF004853">
    <property type="entry name" value="PRK06205.1"/>
    <property type="match status" value="1"/>
</dbReference>
<dbReference type="Pfam" id="PF00108">
    <property type="entry name" value="Thiolase_N"/>
    <property type="match status" value="1"/>
</dbReference>
<organism evidence="10 11">
    <name type="scientific">Ornithinimicrobium avium</name>
    <dbReference type="NCBI Taxonomy" id="2283195"/>
    <lineage>
        <taxon>Bacteria</taxon>
        <taxon>Bacillati</taxon>
        <taxon>Actinomycetota</taxon>
        <taxon>Actinomycetes</taxon>
        <taxon>Micrococcales</taxon>
        <taxon>Ornithinimicrobiaceae</taxon>
        <taxon>Ornithinimicrobium</taxon>
    </lineage>
</organism>
<feature type="domain" description="Thiolase C-terminal" evidence="9">
    <location>
        <begin position="274"/>
        <end position="399"/>
    </location>
</feature>
<dbReference type="Proteomes" id="UP000253790">
    <property type="component" value="Chromosome"/>
</dbReference>
<evidence type="ECO:0000256" key="4">
    <source>
        <dbReference type="ARBA" id="ARBA00023315"/>
    </source>
</evidence>
<feature type="domain" description="Thiolase N-terminal" evidence="8">
    <location>
        <begin position="4"/>
        <end position="265"/>
    </location>
</feature>
<feature type="active site" description="Acyl-thioester intermediate" evidence="6">
    <location>
        <position position="87"/>
    </location>
</feature>
<reference evidence="10 11" key="1">
    <citation type="submission" date="2018-07" db="EMBL/GenBank/DDBJ databases">
        <title>Complete genome sequencing of Ornithinimicrobium sp. AMA3305.</title>
        <authorList>
            <person name="Bae J.-W."/>
        </authorList>
    </citation>
    <scope>NUCLEOTIDE SEQUENCE [LARGE SCALE GENOMIC DNA]</scope>
    <source>
        <strain evidence="10 11">AMA3305</strain>
    </source>
</reference>
<dbReference type="NCBIfam" id="TIGR01930">
    <property type="entry name" value="AcCoA-C-Actrans"/>
    <property type="match status" value="1"/>
</dbReference>
<name>A0A345NJL5_9MICO</name>
<evidence type="ECO:0000256" key="6">
    <source>
        <dbReference type="PIRSR" id="PIRSR000429-1"/>
    </source>
</evidence>
<dbReference type="InterPro" id="IPR016039">
    <property type="entry name" value="Thiolase-like"/>
</dbReference>
<dbReference type="EMBL" id="CP031229">
    <property type="protein sequence ID" value="AXH95223.1"/>
    <property type="molecule type" value="Genomic_DNA"/>
</dbReference>
<evidence type="ECO:0000256" key="3">
    <source>
        <dbReference type="ARBA" id="ARBA00022679"/>
    </source>
</evidence>
<feature type="active site" description="Proton acceptor" evidence="6">
    <location>
        <position position="386"/>
    </location>
</feature>
<dbReference type="PIRSF" id="PIRSF000429">
    <property type="entry name" value="Ac-CoA_Ac_transf"/>
    <property type="match status" value="1"/>
</dbReference>
<dbReference type="PANTHER" id="PTHR18919:SF107">
    <property type="entry name" value="ACETYL-COA ACETYLTRANSFERASE, CYTOSOLIC"/>
    <property type="match status" value="1"/>
</dbReference>
<dbReference type="RefSeq" id="WP_114926988.1">
    <property type="nucleotide sequence ID" value="NZ_CP031229.1"/>
</dbReference>
<keyword evidence="11" id="KW-1185">Reference proteome</keyword>
<dbReference type="InterPro" id="IPR002155">
    <property type="entry name" value="Thiolase"/>
</dbReference>
<evidence type="ECO:0000313" key="10">
    <source>
        <dbReference type="EMBL" id="AXH95223.1"/>
    </source>
</evidence>
<dbReference type="SUPFAM" id="SSF53901">
    <property type="entry name" value="Thiolase-like"/>
    <property type="match status" value="2"/>
</dbReference>
<proteinExistence type="inferred from homology"/>
<comment type="similarity">
    <text evidence="1 7">Belongs to the thiolase-like superfamily. Thiolase family.</text>
</comment>
<dbReference type="FunFam" id="3.40.47.10:FF:000010">
    <property type="entry name" value="Acetyl-CoA acetyltransferase (Thiolase)"/>
    <property type="match status" value="1"/>
</dbReference>
<feature type="active site" description="Proton acceptor" evidence="6">
    <location>
        <position position="356"/>
    </location>
</feature>